<organism evidence="2 3">
    <name type="scientific">Clunio marinus</name>
    <dbReference type="NCBI Taxonomy" id="568069"/>
    <lineage>
        <taxon>Eukaryota</taxon>
        <taxon>Metazoa</taxon>
        <taxon>Ecdysozoa</taxon>
        <taxon>Arthropoda</taxon>
        <taxon>Hexapoda</taxon>
        <taxon>Insecta</taxon>
        <taxon>Pterygota</taxon>
        <taxon>Neoptera</taxon>
        <taxon>Endopterygota</taxon>
        <taxon>Diptera</taxon>
        <taxon>Nematocera</taxon>
        <taxon>Chironomoidea</taxon>
        <taxon>Chironomidae</taxon>
        <taxon>Clunio</taxon>
    </lineage>
</organism>
<dbReference type="AlphaFoldDB" id="A0A1J1IGJ1"/>
<evidence type="ECO:0000313" key="2">
    <source>
        <dbReference type="EMBL" id="CRK98890.1"/>
    </source>
</evidence>
<protein>
    <submittedName>
        <fullName evidence="2">CLUMA_CG012420, isoform A</fullName>
    </submittedName>
</protein>
<proteinExistence type="predicted"/>
<name>A0A1J1IGJ1_9DIPT</name>
<dbReference type="Proteomes" id="UP000183832">
    <property type="component" value="Unassembled WGS sequence"/>
</dbReference>
<accession>A0A1J1IGJ1</accession>
<reference evidence="2 3" key="1">
    <citation type="submission" date="2015-04" db="EMBL/GenBank/DDBJ databases">
        <authorList>
            <person name="Syromyatnikov M.Y."/>
            <person name="Popov V.N."/>
        </authorList>
    </citation>
    <scope>NUCLEOTIDE SEQUENCE [LARGE SCALE GENOMIC DNA]</scope>
</reference>
<dbReference type="EMBL" id="CVRI01000048">
    <property type="protein sequence ID" value="CRK98890.1"/>
    <property type="molecule type" value="Genomic_DNA"/>
</dbReference>
<keyword evidence="1" id="KW-0812">Transmembrane</keyword>
<evidence type="ECO:0000313" key="3">
    <source>
        <dbReference type="Proteomes" id="UP000183832"/>
    </source>
</evidence>
<keyword evidence="3" id="KW-1185">Reference proteome</keyword>
<sequence>MPCNVIPTIYLQKFSSLTKALLLDLEQRVTLAWFVHKPGKFKICFQLWLGSVPSYVCIYAVYAILVLLHNTTYKQQ</sequence>
<keyword evidence="1" id="KW-1133">Transmembrane helix</keyword>
<evidence type="ECO:0000256" key="1">
    <source>
        <dbReference type="SAM" id="Phobius"/>
    </source>
</evidence>
<feature type="transmembrane region" description="Helical" evidence="1">
    <location>
        <begin position="47"/>
        <end position="68"/>
    </location>
</feature>
<keyword evidence="1" id="KW-0472">Membrane</keyword>
<gene>
    <name evidence="2" type="ORF">CLUMA_CG012420</name>
</gene>